<dbReference type="PANTHER" id="PTHR42698">
    <property type="entry name" value="GTPASE ERA"/>
    <property type="match status" value="1"/>
</dbReference>
<feature type="domain" description="G" evidence="1">
    <location>
        <begin position="67"/>
        <end position="209"/>
    </location>
</feature>
<proteinExistence type="predicted"/>
<dbReference type="InterPro" id="IPR006073">
    <property type="entry name" value="GTP-bd"/>
</dbReference>
<dbReference type="RefSeq" id="WP_245930427.1">
    <property type="nucleotide sequence ID" value="NZ_PVZC01000008.1"/>
</dbReference>
<dbReference type="GO" id="GO:0005829">
    <property type="term" value="C:cytosol"/>
    <property type="evidence" value="ECO:0007669"/>
    <property type="project" value="TreeGrafter"/>
</dbReference>
<keyword evidence="3" id="KW-1185">Reference proteome</keyword>
<protein>
    <submittedName>
        <fullName evidence="2">50S ribosome-binding GTPase</fullName>
    </submittedName>
</protein>
<dbReference type="InterPro" id="IPR005662">
    <property type="entry name" value="GTPase_Era-like"/>
</dbReference>
<dbReference type="Proteomes" id="UP000237846">
    <property type="component" value="Unassembled WGS sequence"/>
</dbReference>
<dbReference type="GO" id="GO:0043024">
    <property type="term" value="F:ribosomal small subunit binding"/>
    <property type="evidence" value="ECO:0007669"/>
    <property type="project" value="TreeGrafter"/>
</dbReference>
<gene>
    <name evidence="2" type="ORF">CLV72_108255</name>
</gene>
<dbReference type="Pfam" id="PF01926">
    <property type="entry name" value="MMR_HSR1"/>
    <property type="match status" value="1"/>
</dbReference>
<dbReference type="Gene3D" id="3.40.50.300">
    <property type="entry name" value="P-loop containing nucleotide triphosphate hydrolases"/>
    <property type="match status" value="1"/>
</dbReference>
<evidence type="ECO:0000259" key="1">
    <source>
        <dbReference type="Pfam" id="PF01926"/>
    </source>
</evidence>
<dbReference type="InterPro" id="IPR027417">
    <property type="entry name" value="P-loop_NTPase"/>
</dbReference>
<comment type="caution">
    <text evidence="2">The sequence shown here is derived from an EMBL/GenBank/DDBJ whole genome shotgun (WGS) entry which is preliminary data.</text>
</comment>
<dbReference type="GO" id="GO:0005525">
    <property type="term" value="F:GTP binding"/>
    <property type="evidence" value="ECO:0007669"/>
    <property type="project" value="InterPro"/>
</dbReference>
<evidence type="ECO:0000313" key="2">
    <source>
        <dbReference type="EMBL" id="PRX96248.1"/>
    </source>
</evidence>
<dbReference type="GO" id="GO:0000028">
    <property type="term" value="P:ribosomal small subunit assembly"/>
    <property type="evidence" value="ECO:0007669"/>
    <property type="project" value="TreeGrafter"/>
</dbReference>
<dbReference type="EMBL" id="PVZC01000008">
    <property type="protein sequence ID" value="PRX96248.1"/>
    <property type="molecule type" value="Genomic_DNA"/>
</dbReference>
<evidence type="ECO:0000313" key="3">
    <source>
        <dbReference type="Proteomes" id="UP000237846"/>
    </source>
</evidence>
<dbReference type="AlphaFoldDB" id="A0A2T0PXS2"/>
<dbReference type="GO" id="GO:0019843">
    <property type="term" value="F:rRNA binding"/>
    <property type="evidence" value="ECO:0007669"/>
    <property type="project" value="TreeGrafter"/>
</dbReference>
<organism evidence="2 3">
    <name type="scientific">Allonocardiopsis opalescens</name>
    <dbReference type="NCBI Taxonomy" id="1144618"/>
    <lineage>
        <taxon>Bacteria</taxon>
        <taxon>Bacillati</taxon>
        <taxon>Actinomycetota</taxon>
        <taxon>Actinomycetes</taxon>
        <taxon>Streptosporangiales</taxon>
        <taxon>Allonocardiopsis</taxon>
    </lineage>
</organism>
<name>A0A2T0PXS2_9ACTN</name>
<reference evidence="2 3" key="1">
    <citation type="submission" date="2018-03" db="EMBL/GenBank/DDBJ databases">
        <title>Genomic Encyclopedia of Archaeal and Bacterial Type Strains, Phase II (KMG-II): from individual species to whole genera.</title>
        <authorList>
            <person name="Goeker M."/>
        </authorList>
    </citation>
    <scope>NUCLEOTIDE SEQUENCE [LARGE SCALE GENOMIC DNA]</scope>
    <source>
        <strain evidence="2 3">DSM 45601</strain>
    </source>
</reference>
<sequence length="565" mass="60997">MSRPTPPTDAGELREALIELRDQIRLIGFADELPGAEEGRLAQADVLEQLTDFVLPRVGRTDAPLLVAVAGSTGAGKSTLVNSLVGEQVTTTGVRRPTSNSPVLACHPTDADWFNEDVFLPTLPRVRQQGLAMPGKDGLLVLAANERMPKGVALLDTPDVDSVVASHHEFASKFLDAADLWLFVTTSARYADARVWEFLQVARERNTSLAVVLSRVPPADQDKLVTHFHAMLDANGLQDSDRFVIPETKEIANGRLLGKTADPIKNYIIALADDPARRDVVSSRTFLGVLDSFRTRIPALAQQVEVQVAAERALAEQVESAYATALAEVDEDTRSGSLLRGEVLARWQDVAASGEILRSLRVSRGRRREAGHPRRASGRVQALDQAIRDGLEALLVAGAERAAEGVLERWRATPGGAALAATPELERSHEGLRRRARNAVSAWQSKVLELVTAEGLTKRSVAKFVSVDPETLSLVCMVGLLGFGSGQSGEGGAGAAPQRLLRALFGAEALRSIGDRARTDLRGRIGTVFEEEKLRFTQVIEGAGAPEESVAVQLYQATYTLEVTR</sequence>
<dbReference type="SUPFAM" id="SSF52540">
    <property type="entry name" value="P-loop containing nucleoside triphosphate hydrolases"/>
    <property type="match status" value="1"/>
</dbReference>
<accession>A0A2T0PXS2</accession>
<dbReference type="PANTHER" id="PTHR42698:SF1">
    <property type="entry name" value="GTPASE ERA, MITOCHONDRIAL"/>
    <property type="match status" value="1"/>
</dbReference>